<dbReference type="NCBIfam" id="TIGR04183">
    <property type="entry name" value="Por_Secre_tail"/>
    <property type="match status" value="1"/>
</dbReference>
<reference evidence="4 5" key="1">
    <citation type="journal article" date="2013" name="Int. J. Syst. Evol. Microbiol.">
        <title>Kordia antarctica sp. nov., isolated from Antarctic seawater.</title>
        <authorList>
            <person name="Baek K."/>
            <person name="Choi A."/>
            <person name="Kang I."/>
            <person name="Lee K."/>
            <person name="Cho J.C."/>
        </authorList>
    </citation>
    <scope>NUCLEOTIDE SEQUENCE [LARGE SCALE GENOMIC DNA]</scope>
    <source>
        <strain evidence="4 5">IMCC3317</strain>
    </source>
</reference>
<dbReference type="AlphaFoldDB" id="A0A7L4ZJC8"/>
<feature type="signal peptide" evidence="2">
    <location>
        <begin position="1"/>
        <end position="21"/>
    </location>
</feature>
<keyword evidence="1 2" id="KW-0732">Signal</keyword>
<feature type="domain" description="Secretion system C-terminal sorting" evidence="3">
    <location>
        <begin position="200"/>
        <end position="269"/>
    </location>
</feature>
<evidence type="ECO:0000256" key="2">
    <source>
        <dbReference type="SAM" id="SignalP"/>
    </source>
</evidence>
<protein>
    <recommendedName>
        <fullName evidence="3">Secretion system C-terminal sorting domain-containing protein</fullName>
    </recommendedName>
</protein>
<dbReference type="RefSeq" id="WP_160129399.1">
    <property type="nucleotide sequence ID" value="NZ_CP019288.1"/>
</dbReference>
<organism evidence="4 5">
    <name type="scientific">Kordia antarctica</name>
    <dbReference type="NCBI Taxonomy" id="1218801"/>
    <lineage>
        <taxon>Bacteria</taxon>
        <taxon>Pseudomonadati</taxon>
        <taxon>Bacteroidota</taxon>
        <taxon>Flavobacteriia</taxon>
        <taxon>Flavobacteriales</taxon>
        <taxon>Flavobacteriaceae</taxon>
        <taxon>Kordia</taxon>
    </lineage>
</organism>
<evidence type="ECO:0000256" key="1">
    <source>
        <dbReference type="ARBA" id="ARBA00022729"/>
    </source>
</evidence>
<dbReference type="InterPro" id="IPR026444">
    <property type="entry name" value="Secre_tail"/>
</dbReference>
<feature type="chain" id="PRO_5029534922" description="Secretion system C-terminal sorting domain-containing protein" evidence="2">
    <location>
        <begin position="22"/>
        <end position="270"/>
    </location>
</feature>
<evidence type="ECO:0000313" key="5">
    <source>
        <dbReference type="Proteomes" id="UP000464657"/>
    </source>
</evidence>
<evidence type="ECO:0000313" key="4">
    <source>
        <dbReference type="EMBL" id="QHI36715.1"/>
    </source>
</evidence>
<name>A0A7L4ZJC8_9FLAO</name>
<gene>
    <name evidence="4" type="ORF">IMCC3317_20800</name>
</gene>
<evidence type="ECO:0000259" key="3">
    <source>
        <dbReference type="Pfam" id="PF18962"/>
    </source>
</evidence>
<sequence length="270" mass="28329">MKKIKILIITVLGLLVGQLQAQDGYTYTLGDNGAYSYTIAAVPNASANNFATSVQSYGFTIIVPDGVTLSISSSLGSGAAATFFNGNDVGMPTIDGYLITETLGSPMSLSAPSAGTNSPMVTVQVNGSPTSGIMYILENNSALATSVTPLKSFMQADMEDDSMAVYSNRVDPNASAVTAPSTFDFATLSVEDNELLELSLYPNPAKDIVKLQVPAGLADIKIEVFDNAGKQIAMQLSPENTIDVSNIASGLYLITITSNDIKTTKKLIVE</sequence>
<proteinExistence type="predicted"/>
<dbReference type="KEGG" id="kan:IMCC3317_20800"/>
<accession>A0A7L4ZJC8</accession>
<dbReference type="Pfam" id="PF18962">
    <property type="entry name" value="Por_Secre_tail"/>
    <property type="match status" value="1"/>
</dbReference>
<keyword evidence="5" id="KW-1185">Reference proteome</keyword>
<dbReference type="OrthoDB" id="1467680at2"/>
<dbReference type="EMBL" id="CP019288">
    <property type="protein sequence ID" value="QHI36715.1"/>
    <property type="molecule type" value="Genomic_DNA"/>
</dbReference>
<dbReference type="Proteomes" id="UP000464657">
    <property type="component" value="Chromosome"/>
</dbReference>